<dbReference type="Proteomes" id="UP001447188">
    <property type="component" value="Unassembled WGS sequence"/>
</dbReference>
<dbReference type="InterPro" id="IPR003892">
    <property type="entry name" value="CUE"/>
</dbReference>
<dbReference type="EMBL" id="JBBBZM010000336">
    <property type="protein sequence ID" value="KAL0630941.1"/>
    <property type="molecule type" value="Genomic_DNA"/>
</dbReference>
<dbReference type="Gene3D" id="1.10.8.10">
    <property type="entry name" value="DNA helicase RuvA subunit, C-terminal domain"/>
    <property type="match status" value="1"/>
</dbReference>
<feature type="compositionally biased region" description="Basic and acidic residues" evidence="1">
    <location>
        <begin position="161"/>
        <end position="194"/>
    </location>
</feature>
<sequence length="194" mass="21179">MSQSQSDSTAGLGLPQVAACLLVGYFVFRWFFKANDPSGTAQRRPPPVDPRRLQEQTEVVRGMFPQVSAAAVQAELIRNGGNIEITTERILTNGFLPEPPAPTPAPVARRQPAVAASSASSSSTILSQYTDLITRYNLHSRLHEAESSSTLLGKGKAPATKSDRQLAHHNKRDDMILAARRRMEDMDRKARATG</sequence>
<evidence type="ECO:0000313" key="5">
    <source>
        <dbReference type="Proteomes" id="UP001447188"/>
    </source>
</evidence>
<reference evidence="4 5" key="1">
    <citation type="submission" date="2024-02" db="EMBL/GenBank/DDBJ databases">
        <title>Discinaceae phylogenomics.</title>
        <authorList>
            <person name="Dirks A.C."/>
            <person name="James T.Y."/>
        </authorList>
    </citation>
    <scope>NUCLEOTIDE SEQUENCE [LARGE SCALE GENOMIC DNA]</scope>
    <source>
        <strain evidence="4 5">ACD0624</strain>
    </source>
</reference>
<feature type="region of interest" description="Disordered" evidence="1">
    <location>
        <begin position="145"/>
        <end position="194"/>
    </location>
</feature>
<dbReference type="PROSITE" id="PS51140">
    <property type="entry name" value="CUE"/>
    <property type="match status" value="1"/>
</dbReference>
<keyword evidence="2" id="KW-0472">Membrane</keyword>
<organism evidence="4 5">
    <name type="scientific">Discina gigas</name>
    <dbReference type="NCBI Taxonomy" id="1032678"/>
    <lineage>
        <taxon>Eukaryota</taxon>
        <taxon>Fungi</taxon>
        <taxon>Dikarya</taxon>
        <taxon>Ascomycota</taxon>
        <taxon>Pezizomycotina</taxon>
        <taxon>Pezizomycetes</taxon>
        <taxon>Pezizales</taxon>
        <taxon>Discinaceae</taxon>
        <taxon>Discina</taxon>
    </lineage>
</organism>
<feature type="transmembrane region" description="Helical" evidence="2">
    <location>
        <begin position="12"/>
        <end position="32"/>
    </location>
</feature>
<dbReference type="CDD" id="cd14424">
    <property type="entry name" value="CUE_Cue1p_like"/>
    <property type="match status" value="1"/>
</dbReference>
<keyword evidence="2" id="KW-0812">Transmembrane</keyword>
<keyword evidence="5" id="KW-1185">Reference proteome</keyword>
<dbReference type="SMART" id="SM00546">
    <property type="entry name" value="CUE"/>
    <property type="match status" value="1"/>
</dbReference>
<accession>A0ABR3G5R5</accession>
<comment type="caution">
    <text evidence="4">The sequence shown here is derived from an EMBL/GenBank/DDBJ whole genome shotgun (WGS) entry which is preliminary data.</text>
</comment>
<feature type="domain" description="CUE" evidence="3">
    <location>
        <begin position="52"/>
        <end position="95"/>
    </location>
</feature>
<evidence type="ECO:0000256" key="1">
    <source>
        <dbReference type="SAM" id="MobiDB-lite"/>
    </source>
</evidence>
<evidence type="ECO:0000313" key="4">
    <source>
        <dbReference type="EMBL" id="KAL0630941.1"/>
    </source>
</evidence>
<dbReference type="SUPFAM" id="SSF46934">
    <property type="entry name" value="UBA-like"/>
    <property type="match status" value="1"/>
</dbReference>
<gene>
    <name evidence="4" type="ORF">Q9L58_010211</name>
</gene>
<keyword evidence="2" id="KW-1133">Transmembrane helix</keyword>
<dbReference type="Pfam" id="PF02845">
    <property type="entry name" value="CUE"/>
    <property type="match status" value="1"/>
</dbReference>
<evidence type="ECO:0000256" key="2">
    <source>
        <dbReference type="SAM" id="Phobius"/>
    </source>
</evidence>
<name>A0ABR3G5R5_9PEZI</name>
<protein>
    <recommendedName>
        <fullName evidence="3">CUE domain-containing protein</fullName>
    </recommendedName>
</protein>
<evidence type="ECO:0000259" key="3">
    <source>
        <dbReference type="PROSITE" id="PS51140"/>
    </source>
</evidence>
<dbReference type="InterPro" id="IPR009060">
    <property type="entry name" value="UBA-like_sf"/>
</dbReference>
<proteinExistence type="predicted"/>